<dbReference type="EMBL" id="CAXKWB010025038">
    <property type="protein sequence ID" value="CAL4127224.1"/>
    <property type="molecule type" value="Genomic_DNA"/>
</dbReference>
<dbReference type="GO" id="GO:0008270">
    <property type="term" value="F:zinc ion binding"/>
    <property type="evidence" value="ECO:0007669"/>
    <property type="project" value="UniProtKB-KW"/>
</dbReference>
<evidence type="ECO:0000256" key="2">
    <source>
        <dbReference type="ARBA" id="ARBA00022723"/>
    </source>
</evidence>
<keyword evidence="8" id="KW-0175">Coiled coil</keyword>
<proteinExistence type="predicted"/>
<evidence type="ECO:0000313" key="12">
    <source>
        <dbReference type="Proteomes" id="UP001497623"/>
    </source>
</evidence>
<dbReference type="InterPro" id="IPR036236">
    <property type="entry name" value="Znf_C2H2_sf"/>
</dbReference>
<feature type="compositionally biased region" description="Basic and acidic residues" evidence="9">
    <location>
        <begin position="1296"/>
        <end position="1318"/>
    </location>
</feature>
<dbReference type="SUPFAM" id="SSF57667">
    <property type="entry name" value="beta-beta-alpha zinc fingers"/>
    <property type="match status" value="2"/>
</dbReference>
<dbReference type="GO" id="GO:0005634">
    <property type="term" value="C:nucleus"/>
    <property type="evidence" value="ECO:0007669"/>
    <property type="project" value="UniProtKB-SubCell"/>
</dbReference>
<dbReference type="Proteomes" id="UP001497623">
    <property type="component" value="Unassembled WGS sequence"/>
</dbReference>
<feature type="coiled-coil region" evidence="8">
    <location>
        <begin position="1346"/>
        <end position="1373"/>
    </location>
</feature>
<feature type="compositionally biased region" description="Basic and acidic residues" evidence="9">
    <location>
        <begin position="757"/>
        <end position="787"/>
    </location>
</feature>
<feature type="compositionally biased region" description="Acidic residues" evidence="9">
    <location>
        <begin position="877"/>
        <end position="886"/>
    </location>
</feature>
<dbReference type="InterPro" id="IPR013087">
    <property type="entry name" value="Znf_C2H2_type"/>
</dbReference>
<evidence type="ECO:0000256" key="6">
    <source>
        <dbReference type="ARBA" id="ARBA00023242"/>
    </source>
</evidence>
<feature type="compositionally biased region" description="Basic and acidic residues" evidence="9">
    <location>
        <begin position="899"/>
        <end position="913"/>
    </location>
</feature>
<dbReference type="PROSITE" id="PS50157">
    <property type="entry name" value="ZINC_FINGER_C2H2_2"/>
    <property type="match status" value="3"/>
</dbReference>
<feature type="compositionally biased region" description="Basic and acidic residues" evidence="9">
    <location>
        <begin position="1095"/>
        <end position="1108"/>
    </location>
</feature>
<dbReference type="FunFam" id="3.30.160.60:FF:000065">
    <property type="entry name" value="B-cell CLL/lymphoma 6, member B"/>
    <property type="match status" value="1"/>
</dbReference>
<feature type="domain" description="C2H2-type" evidence="10">
    <location>
        <begin position="500"/>
        <end position="528"/>
    </location>
</feature>
<evidence type="ECO:0000256" key="1">
    <source>
        <dbReference type="ARBA" id="ARBA00004123"/>
    </source>
</evidence>
<feature type="compositionally biased region" description="Basic and acidic residues" evidence="9">
    <location>
        <begin position="949"/>
        <end position="962"/>
    </location>
</feature>
<dbReference type="SMART" id="SM00355">
    <property type="entry name" value="ZnF_C2H2"/>
    <property type="match status" value="3"/>
</dbReference>
<feature type="compositionally biased region" description="Polar residues" evidence="9">
    <location>
        <begin position="1263"/>
        <end position="1273"/>
    </location>
</feature>
<keyword evidence="5" id="KW-0862">Zinc</keyword>
<feature type="compositionally biased region" description="Basic and acidic residues" evidence="9">
    <location>
        <begin position="1374"/>
        <end position="1404"/>
    </location>
</feature>
<dbReference type="Gene3D" id="3.30.160.60">
    <property type="entry name" value="Classic Zinc Finger"/>
    <property type="match status" value="2"/>
</dbReference>
<feature type="domain" description="C2H2-type" evidence="10">
    <location>
        <begin position="444"/>
        <end position="471"/>
    </location>
</feature>
<feature type="region of interest" description="Disordered" evidence="9">
    <location>
        <begin position="1374"/>
        <end position="1414"/>
    </location>
</feature>
<comment type="caution">
    <text evidence="11">The sequence shown here is derived from an EMBL/GenBank/DDBJ whole genome shotgun (WGS) entry which is preliminary data.</text>
</comment>
<feature type="non-terminal residue" evidence="11">
    <location>
        <position position="1434"/>
    </location>
</feature>
<feature type="compositionally biased region" description="Basic and acidic residues" evidence="9">
    <location>
        <begin position="736"/>
        <end position="750"/>
    </location>
</feature>
<dbReference type="PANTHER" id="PTHR24394">
    <property type="entry name" value="ZINC FINGER PROTEIN"/>
    <property type="match status" value="1"/>
</dbReference>
<feature type="compositionally biased region" description="Basic residues" evidence="9">
    <location>
        <begin position="1244"/>
        <end position="1262"/>
    </location>
</feature>
<feature type="compositionally biased region" description="Basic and acidic residues" evidence="9">
    <location>
        <begin position="1172"/>
        <end position="1188"/>
    </location>
</feature>
<feature type="compositionally biased region" description="Polar residues" evidence="9">
    <location>
        <begin position="341"/>
        <end position="364"/>
    </location>
</feature>
<keyword evidence="2" id="KW-0479">Metal-binding</keyword>
<sequence length="1434" mass="165684">MDLSVRSSNCINSASSENVNAGIHDQYTFDPQFNNDIHTNVNEQQMQSLPSKPWLGVRKDLLQSNVLQSMEAVAQVKNGYSDSDFSVRYDSNFQYPQSFSETTYIESQIAGPIKTFENISNELSISHNDIAESEQLLGKNKILEYSDQSHNYRRLNYIEDYQGILENNQTSHQSSNNTVNEYVPSINTRRVDFSNCSLQEENVNSSPISHSINATSISLERNCISQNTNELDSTSNTTKGNVVSQSINEVEKLSKNNDISSNILPRISVVSPTTLFSSDVPNSIDTLNHGEKKELVLNSSKSNPSSNQHQSYIRNLENDVNHITSANQNFSERATDKSQDGLPQSEDNMNTNFPTSEKSLSHTNNSKKECNSGTIYYDDQQKMNFKTELPGNNSKSIESVRGKECVEKNKDKIHETSLSSNRTIDKAKRNTTQSSSETNKQRTYKCECCDAKFKTSYELERHGRIHSGERPFKCDYCSMSFKHKHHVEVHMRRHVEDRRHSCNICGMLFMTSSCLLRHKRRTHSLQEDCSKVKYDNLSGCEKGDKNVEITNNARSTESMSNDVFDFSDETKDTGDENKEKCKNIRISDAEFFEGHPKELVNEDQKEDIFVSSTQNTNVKEEIKNNGNRVNNNLRMKNINSQRKRVVLPPRESNSRTSRQRVSYAELDDRIENFVVSDEQLIPYKRINLKRKKEEEAFNACIEELGEVGKIISSRLGNQLRGGALTVTRKKARTVLESKTEEKDVKDKSKEAQSVLESKQEEKDVKDEMKEFREVKEMKSELPSDKNTDALLSDSKPALEQVKSADPIIKPNKNSKDTNKNSVKLSDNQFPSLSRKLRNRTSKKINYSLDIKDEEEEERQKIRPVRKGCMKNYSLDNKDDEDYEDDEKSFRPSMTIENSIDIKDEEKEGRDNARPARKGCKQSYSLNKKDDEDYVEGEKIPNKESNNSYDIKDEEKEGRDYARPARKGCKQSYSSNKKDDEDYVEGEKIPNKESNNSLDIKDDEKEGKNIVKPVRRGCRKSYPMDYQDDEKTLKPIKKINISLDVIDEEKKERENTRTLRRGCKKNYSLEKKDNVDFEDENEKSFIHSKTNSYSLDIKDEKEEKRENVRPLRRGCKKNYSLDKKDNEDLENDDEKALIPSVEINDSLDIRDEKKEEENVRPLRRGCKKNYSLYKKDKKDLKDEENEKSFRLRKKMNSPLGIKEKEKEETENSKPVRRGCKKHYSLDKKDDEDYEDEDNEESFRPIRGKRRNNAISTHHWRSRKSSLSPKNTLENENFVVERAKTRPTRSCKKNKNNCSKEKSPLKEGDCLPSPREKTNDCEVMDNNEITFRKNEIKIVDQSKNQNEKNCLEIKKDSCNEDIDSTKENYDLLNKKVNEDDIESESKSGDEKNAVKNTNDKKYKEDASNDSVNLDEKSSKLTKKTLMCKQCDLDFCT</sequence>
<gene>
    <name evidence="11" type="ORF">MNOR_LOCUS25818</name>
</gene>
<evidence type="ECO:0000256" key="4">
    <source>
        <dbReference type="ARBA" id="ARBA00022771"/>
    </source>
</evidence>
<feature type="compositionally biased region" description="Basic and acidic residues" evidence="9">
    <location>
        <begin position="998"/>
        <end position="1008"/>
    </location>
</feature>
<comment type="subcellular location">
    <subcellularLocation>
        <location evidence="1">Nucleus</location>
    </subcellularLocation>
</comment>
<dbReference type="GO" id="GO:0000981">
    <property type="term" value="F:DNA-binding transcription factor activity, RNA polymerase II-specific"/>
    <property type="evidence" value="ECO:0007669"/>
    <property type="project" value="TreeGrafter"/>
</dbReference>
<evidence type="ECO:0000256" key="7">
    <source>
        <dbReference type="PROSITE-ProRule" id="PRU00042"/>
    </source>
</evidence>
<evidence type="ECO:0000256" key="8">
    <source>
        <dbReference type="SAM" id="Coils"/>
    </source>
</evidence>
<feature type="compositionally biased region" description="Basic and acidic residues" evidence="9">
    <location>
        <begin position="926"/>
        <end position="941"/>
    </location>
</feature>
<organism evidence="11 12">
    <name type="scientific">Meganyctiphanes norvegica</name>
    <name type="common">Northern krill</name>
    <name type="synonym">Thysanopoda norvegica</name>
    <dbReference type="NCBI Taxonomy" id="48144"/>
    <lineage>
        <taxon>Eukaryota</taxon>
        <taxon>Metazoa</taxon>
        <taxon>Ecdysozoa</taxon>
        <taxon>Arthropoda</taxon>
        <taxon>Crustacea</taxon>
        <taxon>Multicrustacea</taxon>
        <taxon>Malacostraca</taxon>
        <taxon>Eumalacostraca</taxon>
        <taxon>Eucarida</taxon>
        <taxon>Euphausiacea</taxon>
        <taxon>Euphausiidae</taxon>
        <taxon>Meganyctiphanes</taxon>
    </lineage>
</organism>
<name>A0AAV2RM21_MEGNR</name>
<feature type="compositionally biased region" description="Basic and acidic residues" evidence="9">
    <location>
        <begin position="1200"/>
        <end position="1212"/>
    </location>
</feature>
<dbReference type="PANTHER" id="PTHR24394:SF44">
    <property type="entry name" value="ZINC FINGER PROTEIN 271-LIKE"/>
    <property type="match status" value="1"/>
</dbReference>
<feature type="region of interest" description="Disordered" evidence="9">
    <location>
        <begin position="1088"/>
        <end position="1111"/>
    </location>
</feature>
<evidence type="ECO:0000313" key="11">
    <source>
        <dbReference type="EMBL" id="CAL4127224.1"/>
    </source>
</evidence>
<evidence type="ECO:0000256" key="9">
    <source>
        <dbReference type="SAM" id="MobiDB-lite"/>
    </source>
</evidence>
<feature type="compositionally biased region" description="Polar residues" evidence="9">
    <location>
        <begin position="819"/>
        <end position="831"/>
    </location>
</feature>
<feature type="compositionally biased region" description="Basic and acidic residues" evidence="9">
    <location>
        <begin position="975"/>
        <end position="990"/>
    </location>
</feature>
<keyword evidence="3" id="KW-0677">Repeat</keyword>
<keyword evidence="4 7" id="KW-0863">Zinc-finger</keyword>
<accession>A0AAV2RM21</accession>
<feature type="region of interest" description="Disordered" evidence="9">
    <location>
        <begin position="408"/>
        <end position="436"/>
    </location>
</feature>
<keyword evidence="6" id="KW-0539">Nucleus</keyword>
<evidence type="ECO:0000256" key="3">
    <source>
        <dbReference type="ARBA" id="ARBA00022737"/>
    </source>
</evidence>
<dbReference type="PROSITE" id="PS00028">
    <property type="entry name" value="ZINC_FINGER_C2H2_1"/>
    <property type="match status" value="3"/>
</dbReference>
<feature type="region of interest" description="Disordered" evidence="9">
    <location>
        <begin position="736"/>
        <end position="1025"/>
    </location>
</feature>
<reference evidence="11 12" key="1">
    <citation type="submission" date="2024-05" db="EMBL/GenBank/DDBJ databases">
        <authorList>
            <person name="Wallberg A."/>
        </authorList>
    </citation>
    <scope>NUCLEOTIDE SEQUENCE [LARGE SCALE GENOMIC DNA]</scope>
</reference>
<keyword evidence="12" id="KW-1185">Reference proteome</keyword>
<feature type="region of interest" description="Disordered" evidence="9">
    <location>
        <begin position="1146"/>
        <end position="1318"/>
    </location>
</feature>
<evidence type="ECO:0000256" key="5">
    <source>
        <dbReference type="ARBA" id="ARBA00022833"/>
    </source>
</evidence>
<evidence type="ECO:0000259" key="10">
    <source>
        <dbReference type="PROSITE" id="PS50157"/>
    </source>
</evidence>
<feature type="compositionally biased region" description="Basic residues" evidence="9">
    <location>
        <begin position="1283"/>
        <end position="1293"/>
    </location>
</feature>
<feature type="compositionally biased region" description="Basic and acidic residues" evidence="9">
    <location>
        <begin position="1146"/>
        <end position="1159"/>
    </location>
</feature>
<protein>
    <recommendedName>
        <fullName evidence="10">C2H2-type domain-containing protein</fullName>
    </recommendedName>
</protein>
<feature type="domain" description="C2H2-type" evidence="10">
    <location>
        <begin position="472"/>
        <end position="499"/>
    </location>
</feature>
<feature type="region of interest" description="Disordered" evidence="9">
    <location>
        <begin position="329"/>
        <end position="372"/>
    </location>
</feature>